<dbReference type="InterPro" id="IPR051679">
    <property type="entry name" value="DASS-Related_Transporters"/>
</dbReference>
<feature type="transmembrane region" description="Helical" evidence="7">
    <location>
        <begin position="582"/>
        <end position="602"/>
    </location>
</feature>
<dbReference type="SUPFAM" id="SSF116726">
    <property type="entry name" value="TrkA C-terminal domain-like"/>
    <property type="match status" value="2"/>
</dbReference>
<dbReference type="Proteomes" id="UP000755104">
    <property type="component" value="Unassembled WGS sequence"/>
</dbReference>
<feature type="transmembrane region" description="Helical" evidence="7">
    <location>
        <begin position="455"/>
        <end position="473"/>
    </location>
</feature>
<keyword evidence="6 7" id="KW-0472">Membrane</keyword>
<protein>
    <submittedName>
        <fullName evidence="9">SLC13 family permease</fullName>
    </submittedName>
</protein>
<evidence type="ECO:0000259" key="8">
    <source>
        <dbReference type="PROSITE" id="PS51202"/>
    </source>
</evidence>
<dbReference type="Gene3D" id="3.30.70.1450">
    <property type="entry name" value="Regulator of K+ conductance, C-terminal domain"/>
    <property type="match status" value="2"/>
</dbReference>
<sequence length="603" mass="62891">MPSLLPDSVAVYHPVIGLLLLTILFASFIVERLPPVVVATLGALVMLLLGFISTDELLGVFSNPAPITIAAMFVLSGALLRTGTLEEVSGWIIRRTRRKPRLALGEIGLGTIAASAFMNNTPVVLVMIPVVKRLARSLGAAATRLLIPLSYLSILGGTLTLIGTSTNLLVDGVAREQGLEPFGMFEITGVGLVAALAGVTYLVLVGPRLLPDRPQRALDDDTESDFYLSHLVLSESSPLIGQPLKAIGLARRPGVKIIGIKNGADVVRKDIAEHILGAGDQLVVGASPAELASLAEAFDFQTGLVGVGGGVATAGSDRPRDLALIEAVVSSSHPIIGRRLAEIPMLAKLRVRVLGLSRPRHIAGPELAEVRVRAGDRLLIAAGADAAQALQNNVMLGTVTEAPTRAFRRTRAPIAIGTLAAVVILAAIFSWPIQALALIGAGLVLATRCLEPEEAWAAIDGNTLVLIFGMLAFGVGLDNAGTVELIVATLEPLFADASPLLLLIAIYALTSLLTESVTNNAVAVILTPIAIGLAGATGADARELVVAVMLGASASFATPIGYQTNTLVYGAANYRFMDFIKIGLPMNLVVGVATCFAIDRFFG</sequence>
<organism evidence="9 10">
    <name type="scientific">Qipengyuania qiaonensis</name>
    <dbReference type="NCBI Taxonomy" id="2867240"/>
    <lineage>
        <taxon>Bacteria</taxon>
        <taxon>Pseudomonadati</taxon>
        <taxon>Pseudomonadota</taxon>
        <taxon>Alphaproteobacteria</taxon>
        <taxon>Sphingomonadales</taxon>
        <taxon>Erythrobacteraceae</taxon>
        <taxon>Qipengyuania</taxon>
    </lineage>
</organism>
<dbReference type="InterPro" id="IPR004680">
    <property type="entry name" value="Cit_transptr-like_dom"/>
</dbReference>
<evidence type="ECO:0000313" key="9">
    <source>
        <dbReference type="EMBL" id="MBX7481579.1"/>
    </source>
</evidence>
<dbReference type="PROSITE" id="PS01271">
    <property type="entry name" value="NA_SULFATE"/>
    <property type="match status" value="1"/>
</dbReference>
<dbReference type="InterPro" id="IPR031312">
    <property type="entry name" value="Na/sul_symport_CS"/>
</dbReference>
<comment type="subcellular location">
    <subcellularLocation>
        <location evidence="1">Membrane</location>
        <topology evidence="1">Multi-pass membrane protein</topology>
    </subcellularLocation>
</comment>
<keyword evidence="5 7" id="KW-1133">Transmembrane helix</keyword>
<gene>
    <name evidence="9" type="ORF">K3174_03490</name>
</gene>
<evidence type="ECO:0000256" key="1">
    <source>
        <dbReference type="ARBA" id="ARBA00004141"/>
    </source>
</evidence>
<dbReference type="PANTHER" id="PTHR43652:SF2">
    <property type="entry name" value="BASIC AMINO ACID ANTIPORTER YFCC-RELATED"/>
    <property type="match status" value="1"/>
</dbReference>
<evidence type="ECO:0000313" key="10">
    <source>
        <dbReference type="Proteomes" id="UP000755104"/>
    </source>
</evidence>
<feature type="transmembrane region" description="Helical" evidence="7">
    <location>
        <begin position="182"/>
        <end position="206"/>
    </location>
</feature>
<dbReference type="EMBL" id="JAIGNO010000002">
    <property type="protein sequence ID" value="MBX7481579.1"/>
    <property type="molecule type" value="Genomic_DNA"/>
</dbReference>
<feature type="domain" description="RCK C-terminal" evidence="8">
    <location>
        <begin position="312"/>
        <end position="396"/>
    </location>
</feature>
<dbReference type="Pfam" id="PF02080">
    <property type="entry name" value="TrkA_C"/>
    <property type="match status" value="2"/>
</dbReference>
<feature type="transmembrane region" description="Helical" evidence="7">
    <location>
        <begin position="149"/>
        <end position="170"/>
    </location>
</feature>
<evidence type="ECO:0000256" key="6">
    <source>
        <dbReference type="ARBA" id="ARBA00023136"/>
    </source>
</evidence>
<feature type="transmembrane region" description="Helical" evidence="7">
    <location>
        <begin position="12"/>
        <end position="29"/>
    </location>
</feature>
<dbReference type="PROSITE" id="PS51202">
    <property type="entry name" value="RCK_C"/>
    <property type="match status" value="2"/>
</dbReference>
<accession>A0ABS7J685</accession>
<feature type="transmembrane region" description="Helical" evidence="7">
    <location>
        <begin position="521"/>
        <end position="537"/>
    </location>
</feature>
<evidence type="ECO:0000256" key="3">
    <source>
        <dbReference type="ARBA" id="ARBA00022692"/>
    </source>
</evidence>
<evidence type="ECO:0000256" key="4">
    <source>
        <dbReference type="ARBA" id="ARBA00022737"/>
    </source>
</evidence>
<feature type="domain" description="RCK C-terminal" evidence="8">
    <location>
        <begin position="216"/>
        <end position="300"/>
    </location>
</feature>
<keyword evidence="4" id="KW-0677">Repeat</keyword>
<feature type="transmembrane region" description="Helical" evidence="7">
    <location>
        <begin position="485"/>
        <end position="509"/>
    </location>
</feature>
<name>A0ABS7J685_9SPHN</name>
<proteinExistence type="predicted"/>
<keyword evidence="2" id="KW-0813">Transport</keyword>
<keyword evidence="3 7" id="KW-0812">Transmembrane</keyword>
<evidence type="ECO:0000256" key="7">
    <source>
        <dbReference type="SAM" id="Phobius"/>
    </source>
</evidence>
<dbReference type="PANTHER" id="PTHR43652">
    <property type="entry name" value="BASIC AMINO ACID ANTIPORTER YFCC-RELATED"/>
    <property type="match status" value="1"/>
</dbReference>
<feature type="transmembrane region" description="Helical" evidence="7">
    <location>
        <begin position="414"/>
        <end position="443"/>
    </location>
</feature>
<feature type="transmembrane region" description="Helical" evidence="7">
    <location>
        <begin position="544"/>
        <end position="562"/>
    </location>
</feature>
<dbReference type="RefSeq" id="WP_221555548.1">
    <property type="nucleotide sequence ID" value="NZ_JAIGNO010000002.1"/>
</dbReference>
<comment type="caution">
    <text evidence="9">The sequence shown here is derived from an EMBL/GenBank/DDBJ whole genome shotgun (WGS) entry which is preliminary data.</text>
</comment>
<feature type="transmembrane region" description="Helical" evidence="7">
    <location>
        <begin position="36"/>
        <end position="54"/>
    </location>
</feature>
<dbReference type="Pfam" id="PF03600">
    <property type="entry name" value="CitMHS"/>
    <property type="match status" value="1"/>
</dbReference>
<dbReference type="InterPro" id="IPR006037">
    <property type="entry name" value="RCK_C"/>
</dbReference>
<feature type="transmembrane region" description="Helical" evidence="7">
    <location>
        <begin position="60"/>
        <end position="80"/>
    </location>
</feature>
<reference evidence="9 10" key="1">
    <citation type="submission" date="2021-08" db="EMBL/GenBank/DDBJ databases">
        <title>Comparative Genomics Analysis of the Genus Qipengyuania Reveals Extensive Genetic Diversity and Metabolic Versatility, Including the Description of Fifteen Novel Species.</title>
        <authorList>
            <person name="Liu Y."/>
        </authorList>
    </citation>
    <scope>NUCLEOTIDE SEQUENCE [LARGE SCALE GENOMIC DNA]</scope>
    <source>
        <strain evidence="9 10">6D47A</strain>
    </source>
</reference>
<dbReference type="InterPro" id="IPR036721">
    <property type="entry name" value="RCK_C_sf"/>
</dbReference>
<keyword evidence="10" id="KW-1185">Reference proteome</keyword>
<evidence type="ECO:0000256" key="5">
    <source>
        <dbReference type="ARBA" id="ARBA00022989"/>
    </source>
</evidence>
<evidence type="ECO:0000256" key="2">
    <source>
        <dbReference type="ARBA" id="ARBA00022448"/>
    </source>
</evidence>